<organism evidence="3 4">
    <name type="scientific">Reyranella humidisoli</name>
    <dbReference type="NCBI Taxonomy" id="2849149"/>
    <lineage>
        <taxon>Bacteria</taxon>
        <taxon>Pseudomonadati</taxon>
        <taxon>Pseudomonadota</taxon>
        <taxon>Alphaproteobacteria</taxon>
        <taxon>Hyphomicrobiales</taxon>
        <taxon>Reyranellaceae</taxon>
        <taxon>Reyranella</taxon>
    </lineage>
</organism>
<comment type="caution">
    <text evidence="3">The sequence shown here is derived from an EMBL/GenBank/DDBJ whole genome shotgun (WGS) entry which is preliminary data.</text>
</comment>
<dbReference type="InterPro" id="IPR007492">
    <property type="entry name" value="LytTR_DNA-bd_dom"/>
</dbReference>
<evidence type="ECO:0000256" key="1">
    <source>
        <dbReference type="SAM" id="Phobius"/>
    </source>
</evidence>
<evidence type="ECO:0000313" key="3">
    <source>
        <dbReference type="EMBL" id="MBU8873471.1"/>
    </source>
</evidence>
<keyword evidence="1" id="KW-1133">Transmembrane helix</keyword>
<accession>A0ABS6IGM1</accession>
<name>A0ABS6IGM1_9HYPH</name>
<keyword evidence="4" id="KW-1185">Reference proteome</keyword>
<sequence length="270" mass="29592">MRESPYVRSLPFQLPAVVGLALVLGVTGPFGTYEHMDLGRRIAYFGIIGGLSWLQIVVLAAWFGRIEPIDRWPVAGRMALVGVLASIPSTFEVIVVQSWLGRPIPLWAAPYIFPENALLTTSIAVVFGLFVEQRLRAKADAELARVAALPQPPPALPEAATSPPASPDFLRRVPPALGRDLLALEMEDHYLRIHTALGSDLVLMRLRDALAELGPERGQQVHRSWWVATGAIASVDRTGGRLVLTLRNGLKVPVSKTYRDSIKDAGWLEK</sequence>
<dbReference type="EMBL" id="JAHOPB010000001">
    <property type="protein sequence ID" value="MBU8873471.1"/>
    <property type="molecule type" value="Genomic_DNA"/>
</dbReference>
<dbReference type="Proteomes" id="UP000727907">
    <property type="component" value="Unassembled WGS sequence"/>
</dbReference>
<dbReference type="RefSeq" id="WP_216957711.1">
    <property type="nucleotide sequence ID" value="NZ_JAHOPB010000001.1"/>
</dbReference>
<feature type="transmembrane region" description="Helical" evidence="1">
    <location>
        <begin position="42"/>
        <end position="63"/>
    </location>
</feature>
<reference evidence="3 4" key="1">
    <citation type="submission" date="2021-06" db="EMBL/GenBank/DDBJ databases">
        <authorList>
            <person name="Lee D.H."/>
        </authorList>
    </citation>
    <scope>NUCLEOTIDE SEQUENCE [LARGE SCALE GENOMIC DNA]</scope>
    <source>
        <strain evidence="3 4">MMS21-HV4-11</strain>
    </source>
</reference>
<gene>
    <name evidence="3" type="ORF">KQ910_06830</name>
</gene>
<evidence type="ECO:0000259" key="2">
    <source>
        <dbReference type="PROSITE" id="PS50930"/>
    </source>
</evidence>
<dbReference type="PROSITE" id="PS50930">
    <property type="entry name" value="HTH_LYTTR"/>
    <property type="match status" value="1"/>
</dbReference>
<dbReference type="SMART" id="SM00850">
    <property type="entry name" value="LytTR"/>
    <property type="match status" value="1"/>
</dbReference>
<keyword evidence="1" id="KW-0472">Membrane</keyword>
<protein>
    <submittedName>
        <fullName evidence="3">LytTR family transcriptional regulator DNA-binding domain-containing protein</fullName>
    </submittedName>
</protein>
<feature type="transmembrane region" description="Helical" evidence="1">
    <location>
        <begin position="75"/>
        <end position="99"/>
    </location>
</feature>
<keyword evidence="1" id="KW-0812">Transmembrane</keyword>
<feature type="domain" description="HTH LytTR-type" evidence="2">
    <location>
        <begin position="171"/>
        <end position="268"/>
    </location>
</feature>
<evidence type="ECO:0000313" key="4">
    <source>
        <dbReference type="Proteomes" id="UP000727907"/>
    </source>
</evidence>
<feature type="transmembrane region" description="Helical" evidence="1">
    <location>
        <begin position="12"/>
        <end position="30"/>
    </location>
</feature>
<dbReference type="GO" id="GO:0003677">
    <property type="term" value="F:DNA binding"/>
    <property type="evidence" value="ECO:0007669"/>
    <property type="project" value="UniProtKB-KW"/>
</dbReference>
<feature type="transmembrane region" description="Helical" evidence="1">
    <location>
        <begin position="111"/>
        <end position="131"/>
    </location>
</feature>
<keyword evidence="3" id="KW-0238">DNA-binding</keyword>
<proteinExistence type="predicted"/>
<dbReference type="Pfam" id="PF04397">
    <property type="entry name" value="LytTR"/>
    <property type="match status" value="1"/>
</dbReference>